<name>A0A4U3LRP0_9ACTN</name>
<proteinExistence type="inferred from homology"/>
<keyword evidence="5" id="KW-1185">Reference proteome</keyword>
<dbReference type="GO" id="GO:0008299">
    <property type="term" value="P:isoprenoid biosynthetic process"/>
    <property type="evidence" value="ECO:0007669"/>
    <property type="project" value="InterPro"/>
</dbReference>
<dbReference type="InterPro" id="IPR008949">
    <property type="entry name" value="Isoprenoid_synthase_dom_sf"/>
</dbReference>
<dbReference type="CDD" id="cd00685">
    <property type="entry name" value="Trans_IPPS_HT"/>
    <property type="match status" value="1"/>
</dbReference>
<evidence type="ECO:0000256" key="1">
    <source>
        <dbReference type="ARBA" id="ARBA00022723"/>
    </source>
</evidence>
<evidence type="ECO:0000313" key="4">
    <source>
        <dbReference type="EMBL" id="TKK77117.1"/>
    </source>
</evidence>
<dbReference type="RefSeq" id="WP_137251950.1">
    <property type="nucleotide sequence ID" value="NZ_SZQA01000088.1"/>
</dbReference>
<dbReference type="SFLD" id="SFLDG01017">
    <property type="entry name" value="Polyprenyl_Transferase_Like"/>
    <property type="match status" value="1"/>
</dbReference>
<dbReference type="GO" id="GO:0046872">
    <property type="term" value="F:metal ion binding"/>
    <property type="evidence" value="ECO:0007669"/>
    <property type="project" value="UniProtKB-KW"/>
</dbReference>
<dbReference type="PROSITE" id="PS00444">
    <property type="entry name" value="POLYPRENYL_SYNTHASE_2"/>
    <property type="match status" value="1"/>
</dbReference>
<keyword evidence="2" id="KW-0460">Magnesium</keyword>
<dbReference type="InterPro" id="IPR033749">
    <property type="entry name" value="Polyprenyl_synt_CS"/>
</dbReference>
<dbReference type="AlphaFoldDB" id="A0A4U3LRP0"/>
<dbReference type="GO" id="GO:0004659">
    <property type="term" value="F:prenyltransferase activity"/>
    <property type="evidence" value="ECO:0007669"/>
    <property type="project" value="InterPro"/>
</dbReference>
<protein>
    <submittedName>
        <fullName evidence="4">Polyprenyl synthetase family protein</fullName>
    </submittedName>
</protein>
<dbReference type="PANTHER" id="PTHR12001">
    <property type="entry name" value="GERANYLGERANYL PYROPHOSPHATE SYNTHASE"/>
    <property type="match status" value="1"/>
</dbReference>
<keyword evidence="1" id="KW-0479">Metal-binding</keyword>
<dbReference type="InterPro" id="IPR000092">
    <property type="entry name" value="Polyprenyl_synt"/>
</dbReference>
<dbReference type="Proteomes" id="UP000308705">
    <property type="component" value="Unassembled WGS sequence"/>
</dbReference>
<keyword evidence="3" id="KW-0808">Transferase</keyword>
<dbReference type="Gene3D" id="1.10.600.10">
    <property type="entry name" value="Farnesyl Diphosphate Synthase"/>
    <property type="match status" value="1"/>
</dbReference>
<comment type="caution">
    <text evidence="4">The sequence shown here is derived from an EMBL/GenBank/DDBJ whole genome shotgun (WGS) entry which is preliminary data.</text>
</comment>
<dbReference type="PANTHER" id="PTHR12001:SF86">
    <property type="entry name" value="GERANYLGERANYL DIPHOSPHATE SYNTHASE"/>
    <property type="match status" value="1"/>
</dbReference>
<dbReference type="Pfam" id="PF00348">
    <property type="entry name" value="polyprenyl_synt"/>
    <property type="match status" value="1"/>
</dbReference>
<dbReference type="OrthoDB" id="4497239at2"/>
<evidence type="ECO:0000313" key="5">
    <source>
        <dbReference type="Proteomes" id="UP000308705"/>
    </source>
</evidence>
<evidence type="ECO:0000256" key="2">
    <source>
        <dbReference type="ARBA" id="ARBA00022842"/>
    </source>
</evidence>
<dbReference type="SUPFAM" id="SSF48576">
    <property type="entry name" value="Terpenoid synthases"/>
    <property type="match status" value="1"/>
</dbReference>
<dbReference type="NCBIfam" id="NF041169">
    <property type="entry name" value="f2_encap_cargo4"/>
    <property type="match status" value="1"/>
</dbReference>
<dbReference type="SFLD" id="SFLDS00005">
    <property type="entry name" value="Isoprenoid_Synthase_Type_I"/>
    <property type="match status" value="1"/>
</dbReference>
<gene>
    <name evidence="4" type="ORF">FDA94_38520</name>
</gene>
<comment type="similarity">
    <text evidence="3">Belongs to the FPP/GGPP synthase family.</text>
</comment>
<organism evidence="4 5">
    <name type="scientific">Herbidospora galbida</name>
    <dbReference type="NCBI Taxonomy" id="2575442"/>
    <lineage>
        <taxon>Bacteria</taxon>
        <taxon>Bacillati</taxon>
        <taxon>Actinomycetota</taxon>
        <taxon>Actinomycetes</taxon>
        <taxon>Streptosporangiales</taxon>
        <taxon>Streptosporangiaceae</taxon>
        <taxon>Herbidospora</taxon>
    </lineage>
</organism>
<sequence>MTTTDTGARDVAEVLAWSRDLVQPAIREAADTLPASMRHISGYHMGWWDERGRPITTGSGKSVRPALALLAAEAVGGSAEGALPAAVAVELVHDFSLLHDDVMDGDATRRHRPTAWRVFGVSQAILAGDALVSLAFARLAGSGHPLAHEGARLLNATVLDLLDGQSADVGFEDRTDVTLPECIRMAGSKTGALIACACALGALYGGADARAIEHLRTFGAELGLAFQLADDLLGIWGDPEVTGKPVFSDLANRKKSLPVVAALTSATGEAAELAAIYRSGTVLSDAELARAADLVERAGGRDWCLETADGLLARAPAHLEEAGCAARPAAELTALSTLMARRTL</sequence>
<evidence type="ECO:0000256" key="3">
    <source>
        <dbReference type="RuleBase" id="RU004466"/>
    </source>
</evidence>
<dbReference type="PROSITE" id="PS00723">
    <property type="entry name" value="POLYPRENYL_SYNTHASE_1"/>
    <property type="match status" value="1"/>
</dbReference>
<accession>A0A4U3LRP0</accession>
<dbReference type="EMBL" id="SZQA01000088">
    <property type="protein sequence ID" value="TKK77117.1"/>
    <property type="molecule type" value="Genomic_DNA"/>
</dbReference>
<reference evidence="4 5" key="1">
    <citation type="submission" date="2019-04" db="EMBL/GenBank/DDBJ databases">
        <title>Herbidospora sp. NEAU-GS14.nov., a novel actinomycete isolated from soil.</title>
        <authorList>
            <person name="Han L."/>
        </authorList>
    </citation>
    <scope>NUCLEOTIDE SEQUENCE [LARGE SCALE GENOMIC DNA]</scope>
    <source>
        <strain evidence="4 5">NEAU-GS14</strain>
    </source>
</reference>